<proteinExistence type="predicted"/>
<dbReference type="GeneTree" id="ENSGT01030000235035"/>
<keyword evidence="3" id="KW-1185">Reference proteome</keyword>
<reference evidence="2" key="5">
    <citation type="submission" date="2025-09" db="UniProtKB">
        <authorList>
            <consortium name="Ensembl"/>
        </authorList>
    </citation>
    <scope>IDENTIFICATION</scope>
</reference>
<reference evidence="2" key="4">
    <citation type="submission" date="2025-08" db="UniProtKB">
        <authorList>
            <consortium name="Ensembl"/>
        </authorList>
    </citation>
    <scope>IDENTIFICATION</scope>
</reference>
<reference evidence="2" key="3">
    <citation type="submission" date="2020-05" db="EMBL/GenBank/DDBJ databases">
        <title>Electrophorus electricus (electric eel) genome, fEleEle1, primary haplotype.</title>
        <authorList>
            <person name="Myers G."/>
            <person name="Meyer A."/>
            <person name="Fedrigo O."/>
            <person name="Formenti G."/>
            <person name="Rhie A."/>
            <person name="Tracey A."/>
            <person name="Sims Y."/>
            <person name="Jarvis E.D."/>
        </authorList>
    </citation>
    <scope>NUCLEOTIDE SEQUENCE [LARGE SCALE GENOMIC DNA]</scope>
</reference>
<dbReference type="KEGG" id="eee:113574106"/>
<dbReference type="PANTHER" id="PTHR45427:SF1">
    <property type="entry name" value="MUCIN-15"/>
    <property type="match status" value="1"/>
</dbReference>
<dbReference type="RefSeq" id="XP_026860589.1">
    <property type="nucleotide sequence ID" value="XM_027004788.2"/>
</dbReference>
<evidence type="ECO:0000256" key="1">
    <source>
        <dbReference type="SAM" id="Phobius"/>
    </source>
</evidence>
<dbReference type="Proteomes" id="UP000314983">
    <property type="component" value="Chromosome 21"/>
</dbReference>
<keyword evidence="1" id="KW-0812">Transmembrane</keyword>
<dbReference type="Pfam" id="PF15672">
    <property type="entry name" value="Mucin15"/>
    <property type="match status" value="1"/>
</dbReference>
<dbReference type="AlphaFoldDB" id="A0A4W4H7I2"/>
<dbReference type="GeneID" id="113574106"/>
<dbReference type="PANTHER" id="PTHR45427">
    <property type="entry name" value="MUCIN-15"/>
    <property type="match status" value="1"/>
</dbReference>
<keyword evidence="1" id="KW-0472">Membrane</keyword>
<evidence type="ECO:0000313" key="2">
    <source>
        <dbReference type="Ensembl" id="ENSEEEP00000044553.1"/>
    </source>
</evidence>
<protein>
    <submittedName>
        <fullName evidence="2">Uncharacterized protein</fullName>
    </submittedName>
</protein>
<keyword evidence="1" id="KW-1133">Transmembrane helix</keyword>
<accession>A0A4W4H7I2</accession>
<organism evidence="2 3">
    <name type="scientific">Electrophorus electricus</name>
    <name type="common">Electric eel</name>
    <name type="synonym">Gymnotus electricus</name>
    <dbReference type="NCBI Taxonomy" id="8005"/>
    <lineage>
        <taxon>Eukaryota</taxon>
        <taxon>Metazoa</taxon>
        <taxon>Chordata</taxon>
        <taxon>Craniata</taxon>
        <taxon>Vertebrata</taxon>
        <taxon>Euteleostomi</taxon>
        <taxon>Actinopterygii</taxon>
        <taxon>Neopterygii</taxon>
        <taxon>Teleostei</taxon>
        <taxon>Ostariophysi</taxon>
        <taxon>Gymnotiformes</taxon>
        <taxon>Gymnotoidei</taxon>
        <taxon>Gymnotidae</taxon>
        <taxon>Electrophorus</taxon>
    </lineage>
</organism>
<dbReference type="CTD" id="143662"/>
<dbReference type="OrthoDB" id="9950822at2759"/>
<name>A0A4W4H7I2_ELEEL</name>
<feature type="transmembrane region" description="Helical" evidence="1">
    <location>
        <begin position="45"/>
        <end position="66"/>
    </location>
</feature>
<reference evidence="3" key="1">
    <citation type="journal article" date="2014" name="Science">
        <title>Nonhuman genetics. Genomic basis for the convergent evolution of electric organs.</title>
        <authorList>
            <person name="Gallant J.R."/>
            <person name="Traeger L.L."/>
            <person name="Volkening J.D."/>
            <person name="Moffett H."/>
            <person name="Chen P.H."/>
            <person name="Novina C.D."/>
            <person name="Phillips G.N.Jr."/>
            <person name="Anand R."/>
            <person name="Wells G.B."/>
            <person name="Pinch M."/>
            <person name="Guth R."/>
            <person name="Unguez G.A."/>
            <person name="Albert J.S."/>
            <person name="Zakon H.H."/>
            <person name="Samanta M.P."/>
            <person name="Sussman M.R."/>
        </authorList>
    </citation>
    <scope>NUCLEOTIDE SEQUENCE [LARGE SCALE GENOMIC DNA]</scope>
</reference>
<reference evidence="3" key="2">
    <citation type="journal article" date="2017" name="Sci. Adv.">
        <title>A tail of two voltages: Proteomic comparison of the three electric organs of the electric eel.</title>
        <authorList>
            <person name="Traeger L.L."/>
            <person name="Sabat G."/>
            <person name="Barrett-Wilt G.A."/>
            <person name="Wells G.B."/>
            <person name="Sussman M.R."/>
        </authorList>
    </citation>
    <scope>NUCLEOTIDE SEQUENCE [LARGE SCALE GENOMIC DNA]</scope>
</reference>
<sequence length="128" mass="14301">MQKRGQLVQIQRTVGDFLYSPVPIATALTDTGVSSDIQKNTNNHAWGAILGIGIAVGITALAVYVITKWRNHRDFSHRKLVEDTRCDPVLRLDNSEPLDLKFDGCAYYNPGLQGDNIQMTNFPQGHYK</sequence>
<dbReference type="Ensembl" id="ENSEEET00000045057.2">
    <property type="protein sequence ID" value="ENSEEEP00000044553.1"/>
    <property type="gene ID" value="ENSEEEG00000021043.2"/>
</dbReference>
<dbReference type="InterPro" id="IPR031371">
    <property type="entry name" value="Mucin-15"/>
</dbReference>
<evidence type="ECO:0000313" key="3">
    <source>
        <dbReference type="Proteomes" id="UP000314983"/>
    </source>
</evidence>
<gene>
    <name evidence="2" type="primary">muc15</name>
</gene>